<dbReference type="RefSeq" id="WP_284100644.1">
    <property type="nucleotide sequence ID" value="NZ_JARRAF010000009.1"/>
</dbReference>
<reference evidence="2" key="1">
    <citation type="submission" date="2023-03" db="EMBL/GenBank/DDBJ databases">
        <title>Chitinimonas shenzhenensis gen. nov., sp. nov., a novel member of family Burkholderiaceae isolated from activated sludge collected in Shen Zhen, China.</title>
        <authorList>
            <person name="Wang X."/>
        </authorList>
    </citation>
    <scope>NUCLEOTIDE SEQUENCE</scope>
    <source>
        <strain evidence="2">DQS-5</strain>
    </source>
</reference>
<dbReference type="Gene3D" id="3.40.50.1110">
    <property type="entry name" value="SGNH hydrolase"/>
    <property type="match status" value="1"/>
</dbReference>
<gene>
    <name evidence="2" type="ORF">PZA18_09750</name>
</gene>
<comment type="caution">
    <text evidence="2">The sequence shown here is derived from an EMBL/GenBank/DDBJ whole genome shotgun (WGS) entry which is preliminary data.</text>
</comment>
<dbReference type="EMBL" id="JARRAF010000009">
    <property type="protein sequence ID" value="MDK2124333.1"/>
    <property type="molecule type" value="Genomic_DNA"/>
</dbReference>
<accession>A0ABT7DWA3</accession>
<keyword evidence="3" id="KW-1185">Reference proteome</keyword>
<protein>
    <submittedName>
        <fullName evidence="2">Arylesterase</fullName>
    </submittedName>
</protein>
<dbReference type="Proteomes" id="UP001172778">
    <property type="component" value="Unassembled WGS sequence"/>
</dbReference>
<dbReference type="InterPro" id="IPR036514">
    <property type="entry name" value="SGNH_hydro_sf"/>
</dbReference>
<dbReference type="InterPro" id="IPR051532">
    <property type="entry name" value="Ester_Hydrolysis_Enzymes"/>
</dbReference>
<dbReference type="Pfam" id="PF13472">
    <property type="entry name" value="Lipase_GDSL_2"/>
    <property type="match status" value="1"/>
</dbReference>
<dbReference type="CDD" id="cd01822">
    <property type="entry name" value="Lysophospholipase_L1_like"/>
    <property type="match status" value="1"/>
</dbReference>
<name>A0ABT7DWA3_9NEIS</name>
<evidence type="ECO:0000313" key="3">
    <source>
        <dbReference type="Proteomes" id="UP001172778"/>
    </source>
</evidence>
<organism evidence="2 3">
    <name type="scientific">Parachitinimonas caeni</name>
    <dbReference type="NCBI Taxonomy" id="3031301"/>
    <lineage>
        <taxon>Bacteria</taxon>
        <taxon>Pseudomonadati</taxon>
        <taxon>Pseudomonadota</taxon>
        <taxon>Betaproteobacteria</taxon>
        <taxon>Neisseriales</taxon>
        <taxon>Chitinibacteraceae</taxon>
        <taxon>Parachitinimonas</taxon>
    </lineage>
</organism>
<dbReference type="PANTHER" id="PTHR30383:SF24">
    <property type="entry name" value="THIOESTERASE 1_PROTEASE 1_LYSOPHOSPHOLIPASE L1"/>
    <property type="match status" value="1"/>
</dbReference>
<dbReference type="PROSITE" id="PS51257">
    <property type="entry name" value="PROKAR_LIPOPROTEIN"/>
    <property type="match status" value="1"/>
</dbReference>
<proteinExistence type="predicted"/>
<dbReference type="InterPro" id="IPR013830">
    <property type="entry name" value="SGNH_hydro"/>
</dbReference>
<dbReference type="SUPFAM" id="SSF52266">
    <property type="entry name" value="SGNH hydrolase"/>
    <property type="match status" value="1"/>
</dbReference>
<dbReference type="PANTHER" id="PTHR30383">
    <property type="entry name" value="THIOESTERASE 1/PROTEASE 1/LYSOPHOSPHOLIPASE L1"/>
    <property type="match status" value="1"/>
</dbReference>
<evidence type="ECO:0000313" key="2">
    <source>
        <dbReference type="EMBL" id="MDK2124333.1"/>
    </source>
</evidence>
<feature type="domain" description="SGNH hydrolase-type esterase" evidence="1">
    <location>
        <begin position="44"/>
        <end position="193"/>
    </location>
</feature>
<sequence length="210" mass="22350">MPAVLPRLSVLHRLIWLLASLFLLAACSKPPPLPRLAAGDVVLAFGDSLTFGTGASPPEAYPAVLAGRIGHKVVNAGIPGETTADGRSRLPEVLEEARPKLMILCMGGNDFLRGAPEADTIANLRAMIELARSKQIAVLLIGVPKPSLTRDVPPFYASLAKEYKLPLEDKALPDILGKGHQKSDPIHPNAVGYGRFAEAIEQVMRQAGAI</sequence>
<evidence type="ECO:0000259" key="1">
    <source>
        <dbReference type="Pfam" id="PF13472"/>
    </source>
</evidence>